<accession>A0A9W7T3X5</accession>
<feature type="transmembrane region" description="Helical" evidence="6">
    <location>
        <begin position="46"/>
        <end position="70"/>
    </location>
</feature>
<comment type="subcellular location">
    <subcellularLocation>
        <location evidence="1">Membrane</location>
        <topology evidence="1">Multi-pass membrane protein</topology>
    </subcellularLocation>
</comment>
<name>A0A9W7T3X5_TRIRA</name>
<keyword evidence="5 6" id="KW-0472">Membrane</keyword>
<dbReference type="EMBL" id="JAFHDT010000025">
    <property type="protein sequence ID" value="KAI7791098.1"/>
    <property type="molecule type" value="Genomic_DNA"/>
</dbReference>
<dbReference type="OrthoDB" id="8697884at2759"/>
<dbReference type="GO" id="GO:0016020">
    <property type="term" value="C:membrane"/>
    <property type="evidence" value="ECO:0007669"/>
    <property type="project" value="UniProtKB-SubCell"/>
</dbReference>
<feature type="transmembrane region" description="Helical" evidence="6">
    <location>
        <begin position="155"/>
        <end position="175"/>
    </location>
</feature>
<dbReference type="PANTHER" id="PTHR14198:SF18">
    <property type="entry name" value="TRANSMEMBRANE 4 L6 FAMILY MEMBER 1"/>
    <property type="match status" value="1"/>
</dbReference>
<feature type="transmembrane region" description="Helical" evidence="6">
    <location>
        <begin position="12"/>
        <end position="31"/>
    </location>
</feature>
<dbReference type="InterPro" id="IPR008661">
    <property type="entry name" value="L6_membrane"/>
</dbReference>
<keyword evidence="8" id="KW-1185">Reference proteome</keyword>
<keyword evidence="4 6" id="KW-1133">Transmembrane helix</keyword>
<organism evidence="7 8">
    <name type="scientific">Triplophysa rosa</name>
    <name type="common">Cave loach</name>
    <dbReference type="NCBI Taxonomy" id="992332"/>
    <lineage>
        <taxon>Eukaryota</taxon>
        <taxon>Metazoa</taxon>
        <taxon>Chordata</taxon>
        <taxon>Craniata</taxon>
        <taxon>Vertebrata</taxon>
        <taxon>Euteleostomi</taxon>
        <taxon>Actinopterygii</taxon>
        <taxon>Neopterygii</taxon>
        <taxon>Teleostei</taxon>
        <taxon>Ostariophysi</taxon>
        <taxon>Cypriniformes</taxon>
        <taxon>Nemacheilidae</taxon>
        <taxon>Triplophysa</taxon>
    </lineage>
</organism>
<evidence type="ECO:0000256" key="2">
    <source>
        <dbReference type="ARBA" id="ARBA00006193"/>
    </source>
</evidence>
<gene>
    <name evidence="7" type="ORF">IRJ41_009355</name>
</gene>
<evidence type="ECO:0000256" key="4">
    <source>
        <dbReference type="ARBA" id="ARBA00022989"/>
    </source>
</evidence>
<proteinExistence type="inferred from homology"/>
<evidence type="ECO:0000256" key="5">
    <source>
        <dbReference type="ARBA" id="ARBA00023136"/>
    </source>
</evidence>
<sequence length="196" mass="21270">MCSLGFARSLGFALLPLATCCIVANVLLFFPDAQVTYIQENNVTTYVWYFMGIGGGGLAILIAAFVFLGMGKCADACGTESCAMCGSVLAALVGMAGSGYCFLISAFALLKGPYCLTEMGWMSPFENDGAKYLFAREEWSECIQPKHIVEWNVTLLAILLGLSTFEFIICVLQFISGLVNAVCRPCCYKQEYNLNV</sequence>
<reference evidence="7" key="1">
    <citation type="submission" date="2021-02" db="EMBL/GenBank/DDBJ databases">
        <title>Comparative genomics reveals that relaxation of natural selection precedes convergent phenotypic evolution of cavefish.</title>
        <authorList>
            <person name="Peng Z."/>
        </authorList>
    </citation>
    <scope>NUCLEOTIDE SEQUENCE</scope>
    <source>
        <tissue evidence="7">Muscle</tissue>
    </source>
</reference>
<keyword evidence="3 6" id="KW-0812">Transmembrane</keyword>
<dbReference type="PANTHER" id="PTHR14198">
    <property type="entry name" value="TRANSMEMBRANE 4 L6 FAMILY MEMBER 1-RELATED"/>
    <property type="match status" value="1"/>
</dbReference>
<dbReference type="Pfam" id="PF05805">
    <property type="entry name" value="L6_membrane"/>
    <property type="match status" value="1"/>
</dbReference>
<dbReference type="Proteomes" id="UP001059041">
    <property type="component" value="Linkage Group LG25"/>
</dbReference>
<dbReference type="AlphaFoldDB" id="A0A9W7T3X5"/>
<evidence type="ECO:0000256" key="6">
    <source>
        <dbReference type="SAM" id="Phobius"/>
    </source>
</evidence>
<evidence type="ECO:0000256" key="3">
    <source>
        <dbReference type="ARBA" id="ARBA00022692"/>
    </source>
</evidence>
<feature type="transmembrane region" description="Helical" evidence="6">
    <location>
        <begin position="82"/>
        <end position="110"/>
    </location>
</feature>
<comment type="similarity">
    <text evidence="2">Belongs to the L6 tetraspanin family.</text>
</comment>
<protein>
    <submittedName>
        <fullName evidence="7">Transmembrane 4 L six family member 18</fullName>
    </submittedName>
</protein>
<comment type="caution">
    <text evidence="7">The sequence shown here is derived from an EMBL/GenBank/DDBJ whole genome shotgun (WGS) entry which is preliminary data.</text>
</comment>
<evidence type="ECO:0000256" key="1">
    <source>
        <dbReference type="ARBA" id="ARBA00004141"/>
    </source>
</evidence>
<evidence type="ECO:0000313" key="7">
    <source>
        <dbReference type="EMBL" id="KAI7791098.1"/>
    </source>
</evidence>
<evidence type="ECO:0000313" key="8">
    <source>
        <dbReference type="Proteomes" id="UP001059041"/>
    </source>
</evidence>